<dbReference type="InterPro" id="IPR036412">
    <property type="entry name" value="HAD-like_sf"/>
</dbReference>
<sequence>MLRAVLFDLDGTLLDTGELIAESILYALRGRISRLPTKSEVAARIGYPLRDQLRWWTKLEDVEELVRDYRDYSRRLQDTKLRAYPQAAETLSTLKACGLAIAAVTNKERDSALRGMRLTGLSPFFDAVIAVEDAGRPKPDPAPVIVALDRFGVRPEEAVMIGDSPLDMEAARAAGVCAFGVAWTAWGAARLRESGADAIIADLRELPKLLLPERAGEDGCVGLNGIR</sequence>
<dbReference type="InterPro" id="IPR023198">
    <property type="entry name" value="PGP-like_dom2"/>
</dbReference>
<dbReference type="GO" id="GO:0006281">
    <property type="term" value="P:DNA repair"/>
    <property type="evidence" value="ECO:0007669"/>
    <property type="project" value="TreeGrafter"/>
</dbReference>
<reference evidence="1 2" key="1">
    <citation type="submission" date="2016-12" db="EMBL/GenBank/DDBJ databases">
        <title>Candidatus Reconcilibacillus cellulovorans genome.</title>
        <authorList>
            <person name="Kolinko S."/>
            <person name="Wu Y.-W."/>
            <person name="Tachea F."/>
            <person name="Denzel E."/>
            <person name="Hiras J."/>
            <person name="Baecker N."/>
            <person name="Chan L.J."/>
            <person name="Eichorst S.A."/>
            <person name="Frey D."/>
            <person name="Adams P.D."/>
            <person name="Pray T."/>
            <person name="Tanjore D."/>
            <person name="Petzold C.J."/>
            <person name="Gladden J.M."/>
            <person name="Simmons B.A."/>
            <person name="Singer S.W."/>
        </authorList>
    </citation>
    <scope>NUCLEOTIDE SEQUENCE [LARGE SCALE GENOMIC DNA]</scope>
    <source>
        <strain evidence="1">JTherm</strain>
    </source>
</reference>
<dbReference type="NCBIfam" id="TIGR01509">
    <property type="entry name" value="HAD-SF-IA-v3"/>
    <property type="match status" value="1"/>
</dbReference>
<name>A0A2A6E207_9BACL</name>
<gene>
    <name evidence="1" type="ORF">BLM47_02470</name>
</gene>
<dbReference type="Gene3D" id="1.10.150.240">
    <property type="entry name" value="Putative phosphatase, domain 2"/>
    <property type="match status" value="1"/>
</dbReference>
<dbReference type="Gene3D" id="3.40.50.1000">
    <property type="entry name" value="HAD superfamily/HAD-like"/>
    <property type="match status" value="1"/>
</dbReference>
<comment type="caution">
    <text evidence="1">The sequence shown here is derived from an EMBL/GenBank/DDBJ whole genome shotgun (WGS) entry which is preliminary data.</text>
</comment>
<evidence type="ECO:0000313" key="1">
    <source>
        <dbReference type="EMBL" id="PDO11348.1"/>
    </source>
</evidence>
<dbReference type="NCBIfam" id="TIGR01549">
    <property type="entry name" value="HAD-SF-IA-v1"/>
    <property type="match status" value="1"/>
</dbReference>
<dbReference type="SFLD" id="SFLDS00003">
    <property type="entry name" value="Haloacid_Dehalogenase"/>
    <property type="match status" value="1"/>
</dbReference>
<dbReference type="Proteomes" id="UP000243688">
    <property type="component" value="Unassembled WGS sequence"/>
</dbReference>
<dbReference type="SUPFAM" id="SSF56784">
    <property type="entry name" value="HAD-like"/>
    <property type="match status" value="1"/>
</dbReference>
<protein>
    <recommendedName>
        <fullName evidence="3">HAD family hydrolase</fullName>
    </recommendedName>
</protein>
<dbReference type="InterPro" id="IPR006439">
    <property type="entry name" value="HAD-SF_hydro_IA"/>
</dbReference>
<dbReference type="GO" id="GO:0008967">
    <property type="term" value="F:phosphoglycolate phosphatase activity"/>
    <property type="evidence" value="ECO:0007669"/>
    <property type="project" value="TreeGrafter"/>
</dbReference>
<dbReference type="InterPro" id="IPR041492">
    <property type="entry name" value="HAD_2"/>
</dbReference>
<dbReference type="AlphaFoldDB" id="A0A2A6E207"/>
<dbReference type="Pfam" id="PF13419">
    <property type="entry name" value="HAD_2"/>
    <property type="match status" value="1"/>
</dbReference>
<proteinExistence type="predicted"/>
<evidence type="ECO:0008006" key="3">
    <source>
        <dbReference type="Google" id="ProtNLM"/>
    </source>
</evidence>
<evidence type="ECO:0000313" key="2">
    <source>
        <dbReference type="Proteomes" id="UP000243688"/>
    </source>
</evidence>
<dbReference type="InterPro" id="IPR050155">
    <property type="entry name" value="HAD-like_hydrolase_sf"/>
</dbReference>
<dbReference type="InterPro" id="IPR023214">
    <property type="entry name" value="HAD_sf"/>
</dbReference>
<dbReference type="SFLD" id="SFLDG01135">
    <property type="entry name" value="C1.5.6:_HAD__Beta-PGM__Phospha"/>
    <property type="match status" value="1"/>
</dbReference>
<dbReference type="EMBL" id="MOXJ01000003">
    <property type="protein sequence ID" value="PDO11348.1"/>
    <property type="molecule type" value="Genomic_DNA"/>
</dbReference>
<dbReference type="PANTHER" id="PTHR43434">
    <property type="entry name" value="PHOSPHOGLYCOLATE PHOSPHATASE"/>
    <property type="match status" value="1"/>
</dbReference>
<dbReference type="PANTHER" id="PTHR43434:SF1">
    <property type="entry name" value="PHOSPHOGLYCOLATE PHOSPHATASE"/>
    <property type="match status" value="1"/>
</dbReference>
<organism evidence="1 2">
    <name type="scientific">Candidatus Reconcilbacillus cellulovorans</name>
    <dbReference type="NCBI Taxonomy" id="1906605"/>
    <lineage>
        <taxon>Bacteria</taxon>
        <taxon>Bacillati</taxon>
        <taxon>Bacillota</taxon>
        <taxon>Bacilli</taxon>
        <taxon>Bacillales</taxon>
        <taxon>Paenibacillaceae</taxon>
        <taxon>Candidatus Reconcilbacillus</taxon>
    </lineage>
</organism>
<accession>A0A2A6E207</accession>
<dbReference type="SFLD" id="SFLDG01129">
    <property type="entry name" value="C1.5:_HAD__Beta-PGM__Phosphata"/>
    <property type="match status" value="1"/>
</dbReference>